<accession>A0A0H3LMS7</accession>
<dbReference type="HOGENOM" id="CLU_1773813_0_0_4"/>
<organism evidence="1 3">
    <name type="scientific">Bordetella bronchiseptica (strain ATCC BAA-588 / NCTC 13252 / RB50)</name>
    <name type="common">Alcaligenes bronchisepticus</name>
    <dbReference type="NCBI Taxonomy" id="257310"/>
    <lineage>
        <taxon>Bacteria</taxon>
        <taxon>Pseudomonadati</taxon>
        <taxon>Pseudomonadota</taxon>
        <taxon>Betaproteobacteria</taxon>
        <taxon>Burkholderiales</taxon>
        <taxon>Alcaligenaceae</taxon>
        <taxon>Bordetella</taxon>
    </lineage>
</organism>
<name>A0A0H3LMS7_BORBR</name>
<evidence type="ECO:0000313" key="2">
    <source>
        <dbReference type="EMBL" id="CAE34001.1"/>
    </source>
</evidence>
<gene>
    <name evidence="1" type="ordered locus">BB2212</name>
    <name evidence="2" type="ordered locus">BB3508</name>
</gene>
<proteinExistence type="predicted"/>
<dbReference type="EMBL" id="BX640443">
    <property type="protein sequence ID" value="CAE32709.1"/>
    <property type="molecule type" value="Genomic_DNA"/>
</dbReference>
<protein>
    <submittedName>
        <fullName evidence="1">Uncharacterized protein</fullName>
    </submittedName>
</protein>
<dbReference type="Proteomes" id="UP000001027">
    <property type="component" value="Chromosome"/>
</dbReference>
<reference evidence="1 3" key="1">
    <citation type="journal article" date="2003" name="Nat. Genet.">
        <title>Comparative analysis of the genome sequences of Bordetella pertussis, Bordetella parapertussis and Bordetella bronchiseptica.</title>
        <authorList>
            <person name="Parkhill J."/>
            <person name="Sebaihia M."/>
            <person name="Preston A."/>
            <person name="Murphy L.D."/>
            <person name="Thomson N.R."/>
            <person name="Harris D.E."/>
            <person name="Holden M.T.G."/>
            <person name="Churcher C.M."/>
            <person name="Bentley S.D."/>
            <person name="Mungall K.L."/>
            <person name="Cerdeno-Tarraga A.-M."/>
            <person name="Temple L."/>
            <person name="James K.D."/>
            <person name="Harris B."/>
            <person name="Quail M.A."/>
            <person name="Achtman M."/>
            <person name="Atkin R."/>
            <person name="Baker S."/>
            <person name="Basham D."/>
            <person name="Bason N."/>
            <person name="Cherevach I."/>
            <person name="Chillingworth T."/>
            <person name="Collins M."/>
            <person name="Cronin A."/>
            <person name="Davis P."/>
            <person name="Doggett J."/>
            <person name="Feltwell T."/>
            <person name="Goble A."/>
            <person name="Hamlin N."/>
            <person name="Hauser H."/>
            <person name="Holroyd S."/>
            <person name="Jagels K."/>
            <person name="Leather S."/>
            <person name="Moule S."/>
            <person name="Norberczak H."/>
            <person name="O'Neil S."/>
            <person name="Ormond D."/>
            <person name="Price C."/>
            <person name="Rabbinowitsch E."/>
            <person name="Rutter S."/>
            <person name="Sanders M."/>
            <person name="Saunders D."/>
            <person name="Seeger K."/>
            <person name="Sharp S."/>
            <person name="Simmonds M."/>
            <person name="Skelton J."/>
            <person name="Squares R."/>
            <person name="Squares S."/>
            <person name="Stevens K."/>
            <person name="Unwin L."/>
            <person name="Whitehead S."/>
            <person name="Barrell B.G."/>
            <person name="Maskell D.J."/>
        </authorList>
    </citation>
    <scope>NUCLEOTIDE SEQUENCE [LARGE SCALE GENOMIC DNA]</scope>
    <source>
        <strain evidence="1 3">ATCC BAA-588 / NCTC 13252 / RB50</strain>
    </source>
</reference>
<sequence>MKTPKLLLDRLPSDFHARLENWGEVMRSRPHYAVSPTYEVCRRLAKRAGQGAWGGEEDMRELDESDAGLIEAAWRNSVYRMLHQHRDILRAHYVTRSYWRATCRALDLRSREYDDVLVRAVSNFEDFVARYAVVMHNPAQDRPTTV</sequence>
<dbReference type="KEGG" id="bbr:BB2212"/>
<dbReference type="KEGG" id="bbr:BB3508"/>
<dbReference type="AlphaFoldDB" id="A0A0H3LMS7"/>
<dbReference type="RefSeq" id="WP_004566298.1">
    <property type="nucleotide sequence ID" value="NC_002927.3"/>
</dbReference>
<dbReference type="EMBL" id="BX640447">
    <property type="protein sequence ID" value="CAE34001.1"/>
    <property type="molecule type" value="Genomic_DNA"/>
</dbReference>
<evidence type="ECO:0000313" key="3">
    <source>
        <dbReference type="Proteomes" id="UP000001027"/>
    </source>
</evidence>
<evidence type="ECO:0000313" key="1">
    <source>
        <dbReference type="EMBL" id="CAE32709.1"/>
    </source>
</evidence>